<evidence type="ECO:0000313" key="4">
    <source>
        <dbReference type="EMBL" id="GGE75980.1"/>
    </source>
</evidence>
<evidence type="ECO:0000256" key="1">
    <source>
        <dbReference type="ARBA" id="ARBA00022529"/>
    </source>
</evidence>
<dbReference type="Pfam" id="PF00959">
    <property type="entry name" value="Phage_lysozyme"/>
    <property type="match status" value="1"/>
</dbReference>
<dbReference type="EC" id="3.2.1.17" evidence="3"/>
<dbReference type="InterPro" id="IPR052619">
    <property type="entry name" value="Phage_lysozyme-like"/>
</dbReference>
<dbReference type="InterPro" id="IPR002196">
    <property type="entry name" value="Glyco_hydro_24"/>
</dbReference>
<dbReference type="Proteomes" id="UP000606498">
    <property type="component" value="Unassembled WGS sequence"/>
</dbReference>
<accession>A0ABQ1T236</accession>
<evidence type="ECO:0000256" key="3">
    <source>
        <dbReference type="RuleBase" id="RU003788"/>
    </source>
</evidence>
<organism evidence="4 5">
    <name type="scientific">Shewanella carassii</name>
    <dbReference type="NCBI Taxonomy" id="1987584"/>
    <lineage>
        <taxon>Bacteria</taxon>
        <taxon>Pseudomonadati</taxon>
        <taxon>Pseudomonadota</taxon>
        <taxon>Gammaproteobacteria</taxon>
        <taxon>Alteromonadales</taxon>
        <taxon>Shewanellaceae</taxon>
        <taxon>Shewanella</taxon>
    </lineage>
</organism>
<dbReference type="RefSeq" id="WP_100141944.1">
    <property type="nucleotide sequence ID" value="NZ_BMKO01000003.1"/>
</dbReference>
<proteinExistence type="inferred from homology"/>
<evidence type="ECO:0000313" key="5">
    <source>
        <dbReference type="Proteomes" id="UP000606498"/>
    </source>
</evidence>
<keyword evidence="3" id="KW-0326">Glycosidase</keyword>
<protein>
    <recommendedName>
        <fullName evidence="3">Lysozyme</fullName>
        <ecNumber evidence="3">3.2.1.17</ecNumber>
    </recommendedName>
</protein>
<dbReference type="Gene3D" id="1.10.530.40">
    <property type="match status" value="1"/>
</dbReference>
<comment type="caution">
    <text evidence="4">The sequence shown here is derived from an EMBL/GenBank/DDBJ whole genome shotgun (WGS) entry which is preliminary data.</text>
</comment>
<keyword evidence="5" id="KW-1185">Reference proteome</keyword>
<dbReference type="PANTHER" id="PTHR37406">
    <property type="entry name" value="T4-TYPE LYSOZYME 1-RELATED"/>
    <property type="match status" value="1"/>
</dbReference>
<keyword evidence="2 3" id="KW-0081">Bacteriolytic enzyme</keyword>
<dbReference type="InterPro" id="IPR023347">
    <property type="entry name" value="Lysozyme_dom_sf"/>
</dbReference>
<reference evidence="5" key="1">
    <citation type="journal article" date="2019" name="Int. J. Syst. Evol. Microbiol.">
        <title>The Global Catalogue of Microorganisms (GCM) 10K type strain sequencing project: providing services to taxonomists for standard genome sequencing and annotation.</title>
        <authorList>
            <consortium name="The Broad Institute Genomics Platform"/>
            <consortium name="The Broad Institute Genome Sequencing Center for Infectious Disease"/>
            <person name="Wu L."/>
            <person name="Ma J."/>
        </authorList>
    </citation>
    <scope>NUCLEOTIDE SEQUENCE [LARGE SCALE GENOMIC DNA]</scope>
    <source>
        <strain evidence="5">CGMCC 1.16033</strain>
    </source>
</reference>
<gene>
    <name evidence="4" type="ORF">GCM10011520_15650</name>
</gene>
<evidence type="ECO:0000256" key="2">
    <source>
        <dbReference type="ARBA" id="ARBA00022638"/>
    </source>
</evidence>
<dbReference type="PANTHER" id="PTHR37406:SF1">
    <property type="entry name" value="T4-TYPE LYSOZYME 1-RELATED"/>
    <property type="match status" value="1"/>
</dbReference>
<sequence>MAANVITLLNLEEGRKLKPYYCKEGFPTIGIGFRIGPKGAPLEHYTFELNDRTCNAWLASLVDELTEKTYRHPLINAAMCNCNHARQAVLLSMAYQMGLTGLGHFKQMLTAIADNRWTDAGHAMLDSLWALQTPERAERHRQQMVSGQWLKEYGGDYVG</sequence>
<comment type="catalytic activity">
    <reaction evidence="3">
        <text>Hydrolysis of (1-&gt;4)-beta-linkages between N-acetylmuramic acid and N-acetyl-D-glucosamine residues in a peptidoglycan and between N-acetyl-D-glucosamine residues in chitodextrins.</text>
        <dbReference type="EC" id="3.2.1.17"/>
    </reaction>
</comment>
<keyword evidence="3" id="KW-0378">Hydrolase</keyword>
<dbReference type="SUPFAM" id="SSF53955">
    <property type="entry name" value="Lysozyme-like"/>
    <property type="match status" value="1"/>
</dbReference>
<dbReference type="EMBL" id="BMKO01000003">
    <property type="protein sequence ID" value="GGE75980.1"/>
    <property type="molecule type" value="Genomic_DNA"/>
</dbReference>
<comment type="similarity">
    <text evidence="3">Belongs to the glycosyl hydrolase 24 family.</text>
</comment>
<name>A0ABQ1T236_9GAMM</name>
<dbReference type="InterPro" id="IPR023346">
    <property type="entry name" value="Lysozyme-like_dom_sf"/>
</dbReference>
<keyword evidence="1 3" id="KW-0929">Antimicrobial</keyword>